<feature type="transmembrane region" description="Helical" evidence="2">
    <location>
        <begin position="6"/>
        <end position="24"/>
    </location>
</feature>
<accession>A0A1N7IS37</accession>
<organism evidence="3 4">
    <name type="scientific">Salimicrobium flavidum</name>
    <dbReference type="NCBI Taxonomy" id="570947"/>
    <lineage>
        <taxon>Bacteria</taxon>
        <taxon>Bacillati</taxon>
        <taxon>Bacillota</taxon>
        <taxon>Bacilli</taxon>
        <taxon>Bacillales</taxon>
        <taxon>Bacillaceae</taxon>
        <taxon>Salimicrobium</taxon>
    </lineage>
</organism>
<keyword evidence="2" id="KW-0472">Membrane</keyword>
<dbReference type="RefSeq" id="WP_076556996.1">
    <property type="nucleotide sequence ID" value="NZ_FTOC01000002.1"/>
</dbReference>
<name>A0A1N7IS37_9BACI</name>
<dbReference type="Proteomes" id="UP000187608">
    <property type="component" value="Unassembled WGS sequence"/>
</dbReference>
<feature type="compositionally biased region" description="Basic and acidic residues" evidence="1">
    <location>
        <begin position="53"/>
        <end position="63"/>
    </location>
</feature>
<reference evidence="4" key="1">
    <citation type="submission" date="2017-01" db="EMBL/GenBank/DDBJ databases">
        <authorList>
            <person name="Varghese N."/>
            <person name="Submissions S."/>
        </authorList>
    </citation>
    <scope>NUCLEOTIDE SEQUENCE [LARGE SCALE GENOMIC DNA]</scope>
    <source>
        <strain evidence="4">DSM 23127</strain>
    </source>
</reference>
<dbReference type="EMBL" id="FTOC01000002">
    <property type="protein sequence ID" value="SIS39914.1"/>
    <property type="molecule type" value="Genomic_DNA"/>
</dbReference>
<dbReference type="STRING" id="570947.SAMN05421687_10284"/>
<evidence type="ECO:0000313" key="3">
    <source>
        <dbReference type="EMBL" id="SIS39914.1"/>
    </source>
</evidence>
<keyword evidence="4" id="KW-1185">Reference proteome</keyword>
<keyword evidence="2" id="KW-1133">Transmembrane helix</keyword>
<dbReference type="AlphaFoldDB" id="A0A1N7IS37"/>
<evidence type="ECO:0000256" key="2">
    <source>
        <dbReference type="SAM" id="Phobius"/>
    </source>
</evidence>
<gene>
    <name evidence="3" type="ORF">SAMN05421687_10284</name>
</gene>
<evidence type="ECO:0000313" key="4">
    <source>
        <dbReference type="Proteomes" id="UP000187608"/>
    </source>
</evidence>
<feature type="region of interest" description="Disordered" evidence="1">
    <location>
        <begin position="30"/>
        <end position="73"/>
    </location>
</feature>
<evidence type="ECO:0000256" key="1">
    <source>
        <dbReference type="SAM" id="MobiDB-lite"/>
    </source>
</evidence>
<proteinExistence type="predicted"/>
<keyword evidence="2" id="KW-0812">Transmembrane</keyword>
<protein>
    <submittedName>
        <fullName evidence="3">Uncharacterized protein</fullName>
    </submittedName>
</protein>
<sequence>MYTIVGVLLIVAVLSIPFFLARLIDRLTGKHRRMHRNKERASQPRGSGAAQEARNDAHRKTQNDFHSPGGPGD</sequence>
<dbReference type="OrthoDB" id="2971039at2"/>